<reference evidence="2" key="1">
    <citation type="submission" date="2015-10" db="EMBL/GenBank/DDBJ databases">
        <title>Draft Genome Sequences of 11 Lactococcus lactis subspecies cremoris strains.</title>
        <authorList>
            <person name="Wels M."/>
            <person name="Backus L."/>
            <person name="Boekhorst J."/>
            <person name="Dijkstra A."/>
            <person name="Beerthuizen M."/>
            <person name="Kelly W."/>
            <person name="Siezen R."/>
            <person name="Bachmann H."/>
            <person name="Van Hijum S."/>
        </authorList>
    </citation>
    <scope>NUCLEOTIDE SEQUENCE [LARGE SCALE GENOMIC DNA]</scope>
    <source>
        <strain evidence="2">M20</strain>
    </source>
</reference>
<protein>
    <submittedName>
        <fullName evidence="1">Uncharacterized protein</fullName>
    </submittedName>
</protein>
<gene>
    <name evidence="1" type="ORF">M20_0833</name>
</gene>
<sequence length="76" mass="9093">MGNKKISQYQLQDMKRAISKRIAVKSRTPPISKRFYGFKKELLTTKWYLEDEKTLLVMFYHDKLGVVSYQLYKKKG</sequence>
<dbReference type="RefSeq" id="WP_058211563.1">
    <property type="nucleotide sequence ID" value="NZ_LKLU01000057.1"/>
</dbReference>
<dbReference type="AlphaFoldDB" id="A0A0V8E7U9"/>
<comment type="caution">
    <text evidence="1">The sequence shown here is derived from an EMBL/GenBank/DDBJ whole genome shotgun (WGS) entry which is preliminary data.</text>
</comment>
<dbReference type="PATRIC" id="fig|1360.114.peg.1946"/>
<name>A0A0V8E7U9_LACLL</name>
<proteinExistence type="predicted"/>
<evidence type="ECO:0000313" key="1">
    <source>
        <dbReference type="EMBL" id="KSU21787.1"/>
    </source>
</evidence>
<dbReference type="EMBL" id="LKLU01000057">
    <property type="protein sequence ID" value="KSU21787.1"/>
    <property type="molecule type" value="Genomic_DNA"/>
</dbReference>
<organism evidence="1 2">
    <name type="scientific">Lactococcus lactis subsp. lactis</name>
    <name type="common">Streptococcus lactis</name>
    <dbReference type="NCBI Taxonomy" id="1360"/>
    <lineage>
        <taxon>Bacteria</taxon>
        <taxon>Bacillati</taxon>
        <taxon>Bacillota</taxon>
        <taxon>Bacilli</taxon>
        <taxon>Lactobacillales</taxon>
        <taxon>Streptococcaceae</taxon>
        <taxon>Lactococcus</taxon>
    </lineage>
</organism>
<dbReference type="Proteomes" id="UP000053719">
    <property type="component" value="Unassembled WGS sequence"/>
</dbReference>
<evidence type="ECO:0000313" key="2">
    <source>
        <dbReference type="Proteomes" id="UP000053719"/>
    </source>
</evidence>
<accession>A0A0V8E7U9</accession>